<evidence type="ECO:0000313" key="2">
    <source>
        <dbReference type="Proteomes" id="UP001412067"/>
    </source>
</evidence>
<dbReference type="Proteomes" id="UP001412067">
    <property type="component" value="Unassembled WGS sequence"/>
</dbReference>
<dbReference type="EMBL" id="JBBWWR010000001">
    <property type="protein sequence ID" value="KAK8971041.1"/>
    <property type="molecule type" value="Genomic_DNA"/>
</dbReference>
<dbReference type="PANTHER" id="PTHR37240">
    <property type="entry name" value="PREPROTEIN TRANSLOCASE SUBUNIT SECE1"/>
    <property type="match status" value="1"/>
</dbReference>
<sequence length="115" mass="12854">MVVEERQETLAAMKERSKMEELAGGVAVEIMEIEWPKFGKVLGTTGVILAVITDFNIVLLTVNAIPAELSDRVFVGNRRFLAKTGIGLFVGRKEVWGNFLFTVHYTTVRLSKLIK</sequence>
<dbReference type="InterPro" id="IPR055330">
    <property type="entry name" value="SECE1-like"/>
</dbReference>
<comment type="caution">
    <text evidence="1">The sequence shown here is derived from an EMBL/GenBank/DDBJ whole genome shotgun (WGS) entry which is preliminary data.</text>
</comment>
<keyword evidence="2" id="KW-1185">Reference proteome</keyword>
<protein>
    <submittedName>
        <fullName evidence="1">Preprotein translocase subunit SECE1</fullName>
    </submittedName>
</protein>
<name>A0ABR2N4L0_9ASPA</name>
<accession>A0ABR2N4L0</accession>
<dbReference type="PANTHER" id="PTHR37240:SF1">
    <property type="entry name" value="PREPROTEIN TRANSLOCASE SUBUNIT SECE1"/>
    <property type="match status" value="1"/>
</dbReference>
<proteinExistence type="predicted"/>
<reference evidence="1 2" key="1">
    <citation type="journal article" date="2022" name="Nat. Plants">
        <title>Genomes of leafy and leafless Platanthera orchids illuminate the evolution of mycoheterotrophy.</title>
        <authorList>
            <person name="Li M.H."/>
            <person name="Liu K.W."/>
            <person name="Li Z."/>
            <person name="Lu H.C."/>
            <person name="Ye Q.L."/>
            <person name="Zhang D."/>
            <person name="Wang J.Y."/>
            <person name="Li Y.F."/>
            <person name="Zhong Z.M."/>
            <person name="Liu X."/>
            <person name="Yu X."/>
            <person name="Liu D.K."/>
            <person name="Tu X.D."/>
            <person name="Liu B."/>
            <person name="Hao Y."/>
            <person name="Liao X.Y."/>
            <person name="Jiang Y.T."/>
            <person name="Sun W.H."/>
            <person name="Chen J."/>
            <person name="Chen Y.Q."/>
            <person name="Ai Y."/>
            <person name="Zhai J.W."/>
            <person name="Wu S.S."/>
            <person name="Zhou Z."/>
            <person name="Hsiao Y.Y."/>
            <person name="Wu W.L."/>
            <person name="Chen Y.Y."/>
            <person name="Lin Y.F."/>
            <person name="Hsu J.L."/>
            <person name="Li C.Y."/>
            <person name="Wang Z.W."/>
            <person name="Zhao X."/>
            <person name="Zhong W.Y."/>
            <person name="Ma X.K."/>
            <person name="Ma L."/>
            <person name="Huang J."/>
            <person name="Chen G.Z."/>
            <person name="Huang M.Z."/>
            <person name="Huang L."/>
            <person name="Peng D.H."/>
            <person name="Luo Y.B."/>
            <person name="Zou S.Q."/>
            <person name="Chen S.P."/>
            <person name="Lan S."/>
            <person name="Tsai W.C."/>
            <person name="Van de Peer Y."/>
            <person name="Liu Z.J."/>
        </authorList>
    </citation>
    <scope>NUCLEOTIDE SEQUENCE [LARGE SCALE GENOMIC DNA]</scope>
    <source>
        <strain evidence="1">Lor288</strain>
    </source>
</reference>
<organism evidence="1 2">
    <name type="scientific">Platanthera guangdongensis</name>
    <dbReference type="NCBI Taxonomy" id="2320717"/>
    <lineage>
        <taxon>Eukaryota</taxon>
        <taxon>Viridiplantae</taxon>
        <taxon>Streptophyta</taxon>
        <taxon>Embryophyta</taxon>
        <taxon>Tracheophyta</taxon>
        <taxon>Spermatophyta</taxon>
        <taxon>Magnoliopsida</taxon>
        <taxon>Liliopsida</taxon>
        <taxon>Asparagales</taxon>
        <taxon>Orchidaceae</taxon>
        <taxon>Orchidoideae</taxon>
        <taxon>Orchideae</taxon>
        <taxon>Orchidinae</taxon>
        <taxon>Platanthera</taxon>
    </lineage>
</organism>
<gene>
    <name evidence="1" type="primary">SECE1</name>
    <name evidence="1" type="ORF">KSP40_PGU008793</name>
</gene>
<evidence type="ECO:0000313" key="1">
    <source>
        <dbReference type="EMBL" id="KAK8971041.1"/>
    </source>
</evidence>